<organism evidence="1 2">
    <name type="scientific">Rhododendron griersonianum</name>
    <dbReference type="NCBI Taxonomy" id="479676"/>
    <lineage>
        <taxon>Eukaryota</taxon>
        <taxon>Viridiplantae</taxon>
        <taxon>Streptophyta</taxon>
        <taxon>Embryophyta</taxon>
        <taxon>Tracheophyta</taxon>
        <taxon>Spermatophyta</taxon>
        <taxon>Magnoliopsida</taxon>
        <taxon>eudicotyledons</taxon>
        <taxon>Gunneridae</taxon>
        <taxon>Pentapetalae</taxon>
        <taxon>asterids</taxon>
        <taxon>Ericales</taxon>
        <taxon>Ericaceae</taxon>
        <taxon>Ericoideae</taxon>
        <taxon>Rhodoreae</taxon>
        <taxon>Rhododendron</taxon>
    </lineage>
</organism>
<evidence type="ECO:0000313" key="2">
    <source>
        <dbReference type="Proteomes" id="UP000823749"/>
    </source>
</evidence>
<name>A0AAV6IPG0_9ERIC</name>
<sequence length="222" mass="24365">MSSYLANGASSLSIVVAVAMSADRIAEGDQSGGESVGSVRVCRQICLLSSGGFDGDRWYGLREELSVFVPSCNLLQISSFRGSDLQGELVDRVGKMQGRGFSYSTRQPWYVTQIPTLPDEEMLPDTAASEGPVWGLYRQLKMELCAVLRRLQETRDGCRVLKEALAEAPELPMMKYLDDRIQEYMAVESAIDEGDRASSSAVGDELVQETTENITNVVQNGY</sequence>
<protein>
    <submittedName>
        <fullName evidence="1">Uncharacterized protein</fullName>
    </submittedName>
</protein>
<comment type="caution">
    <text evidence="1">The sequence shown here is derived from an EMBL/GenBank/DDBJ whole genome shotgun (WGS) entry which is preliminary data.</text>
</comment>
<accession>A0AAV6IPG0</accession>
<evidence type="ECO:0000313" key="1">
    <source>
        <dbReference type="EMBL" id="KAG5529337.1"/>
    </source>
</evidence>
<keyword evidence="2" id="KW-1185">Reference proteome</keyword>
<gene>
    <name evidence="1" type="ORF">RHGRI_029893</name>
</gene>
<dbReference type="Proteomes" id="UP000823749">
    <property type="component" value="Chromosome 10"/>
</dbReference>
<dbReference type="EMBL" id="JACTNZ010000010">
    <property type="protein sequence ID" value="KAG5529337.1"/>
    <property type="molecule type" value="Genomic_DNA"/>
</dbReference>
<proteinExistence type="predicted"/>
<dbReference type="AlphaFoldDB" id="A0AAV6IPG0"/>
<reference evidence="1" key="1">
    <citation type="submission" date="2020-08" db="EMBL/GenBank/DDBJ databases">
        <title>Plant Genome Project.</title>
        <authorList>
            <person name="Zhang R.-G."/>
        </authorList>
    </citation>
    <scope>NUCLEOTIDE SEQUENCE</scope>
    <source>
        <strain evidence="1">WSP0</strain>
        <tissue evidence="1">Leaf</tissue>
    </source>
</reference>